<evidence type="ECO:0000256" key="1">
    <source>
        <dbReference type="SAM" id="MobiDB-lite"/>
    </source>
</evidence>
<dbReference type="OrthoDB" id="413436at2759"/>
<organism evidence="3">
    <name type="scientific">Caenorhabditis remanei</name>
    <name type="common">Caenorhabditis vulgaris</name>
    <dbReference type="NCBI Taxonomy" id="31234"/>
    <lineage>
        <taxon>Eukaryota</taxon>
        <taxon>Metazoa</taxon>
        <taxon>Ecdysozoa</taxon>
        <taxon>Nematoda</taxon>
        <taxon>Chromadorea</taxon>
        <taxon>Rhabditida</taxon>
        <taxon>Rhabditina</taxon>
        <taxon>Rhabditomorpha</taxon>
        <taxon>Rhabditoidea</taxon>
        <taxon>Rhabditidae</taxon>
        <taxon>Peloderinae</taxon>
        <taxon>Caenorhabditis</taxon>
    </lineage>
</organism>
<sequence>MLRALRGAADLLSTALVKRNGEMAARRFLSTPTPEAVAAAETALKSATDVNTETAEVVTSSEDSGEPSAKVQRLTQPYSQEAITKLKLDQYPLYVEREWWKTGKRMTFWASWRQLRDVKRREQIQVSVYIL</sequence>
<evidence type="ECO:0000313" key="3">
    <source>
        <dbReference type="Proteomes" id="UP000008281"/>
    </source>
</evidence>
<feature type="region of interest" description="Disordered" evidence="1">
    <location>
        <begin position="50"/>
        <end position="73"/>
    </location>
</feature>
<dbReference type="STRING" id="31234.E3NLH0"/>
<dbReference type="Proteomes" id="UP000008281">
    <property type="component" value="Unassembled WGS sequence"/>
</dbReference>
<feature type="compositionally biased region" description="Polar residues" evidence="1">
    <location>
        <begin position="50"/>
        <end position="62"/>
    </location>
</feature>
<gene>
    <name evidence="2" type="ORF">CRE_26849</name>
</gene>
<dbReference type="AlphaFoldDB" id="E3NLH0"/>
<protein>
    <submittedName>
        <fullName evidence="2">Uncharacterized protein</fullName>
    </submittedName>
</protein>
<dbReference type="HOGENOM" id="CLU_1929536_0_0_1"/>
<keyword evidence="3" id="KW-1185">Reference proteome</keyword>
<evidence type="ECO:0000313" key="2">
    <source>
        <dbReference type="EMBL" id="EFP04707.1"/>
    </source>
</evidence>
<proteinExistence type="predicted"/>
<accession>E3NLH0</accession>
<name>E3NLH0_CAERE</name>
<dbReference type="EMBL" id="DS268892">
    <property type="protein sequence ID" value="EFP04707.1"/>
    <property type="molecule type" value="Genomic_DNA"/>
</dbReference>
<dbReference type="eggNOG" id="KOG1741">
    <property type="taxonomic scope" value="Eukaryota"/>
</dbReference>
<dbReference type="FunCoup" id="E3NLH0">
    <property type="interactions" value="1402"/>
</dbReference>
<dbReference type="InParanoid" id="E3NLH0"/>
<reference evidence="2" key="1">
    <citation type="submission" date="2007-07" db="EMBL/GenBank/DDBJ databases">
        <title>PCAP assembly of the Caenorhabditis remanei genome.</title>
        <authorList>
            <consortium name="The Caenorhabditis remanei Sequencing Consortium"/>
            <person name="Wilson R.K."/>
        </authorList>
    </citation>
    <scope>NUCLEOTIDE SEQUENCE [LARGE SCALE GENOMIC DNA]</scope>
    <source>
        <strain evidence="2">PB4641</strain>
    </source>
</reference>